<evidence type="ECO:0000313" key="21">
    <source>
        <dbReference type="Proteomes" id="UP000310374"/>
    </source>
</evidence>
<dbReference type="NCBIfam" id="TIGR00465">
    <property type="entry name" value="ilvC"/>
    <property type="match status" value="1"/>
</dbReference>
<evidence type="ECO:0000256" key="16">
    <source>
        <dbReference type="ARBA" id="ARBA00030593"/>
    </source>
</evidence>
<keyword evidence="8 17" id="KW-0479">Metal-binding</keyword>
<evidence type="ECO:0000256" key="5">
    <source>
        <dbReference type="ARBA" id="ARBA00010318"/>
    </source>
</evidence>
<evidence type="ECO:0000256" key="14">
    <source>
        <dbReference type="ARBA" id="ARBA00023304"/>
    </source>
</evidence>
<keyword evidence="14 17" id="KW-0100">Branched-chain amino acid biosynthesis</keyword>
<evidence type="ECO:0000256" key="11">
    <source>
        <dbReference type="ARBA" id="ARBA00022946"/>
    </source>
</evidence>
<sequence>MSSRTASRTFRAALKQAQRPAVQQQRTYLSAALNAARTTGVKQLPRASVAAQQVRGVKTVDFAGHKEEVFERADWPREKLLEYFKNDTLALIGYGSQGHGQGLNLRDNGLNVIVGVRKNGASWKEAEEDGWVAGKNLFDIDEAIGKGTIIMNLLSDAAQSETWPSIKPQLTKGKTLYFSHGFSPVFKDQTKVEVPTDIDVILVAPKGSGRTVRTLFKEGRGINSSVAIFQDVTGKAEEKAVALGVAVGSGYMYKTTFEKEVYSDLYGERGCLMGGIHGMFLAQYEVLRERGHSPSEAFNETVEEATQSLYPLIGAHGMDYMYAACSTTARRGAIDWSARFKDALKPVFDDLYTSVETGEETRRTLEYASQKDYRAKKAAKTVGGKAIGPVGYGLMSLSMPWAPIAYPAATKILKAALDNGANFWNGGTFYGTPTNNSLHLLNHYFTTHPSDADKVVLSIKGSYDHTLGPQGSPSALRAAVDAAIAILPPHIKKIDIFEMARVDPDTDVEISITALAELVEEGKIGGIGLSEVSARTIRRASAVCEVSAVEVEMSLFSREILENGVREVCEELDIPLVAYSPLSRGWLTSTYRTYTDIPAGDYRHRLPRFSERVFDTNVRLVNAVEQIAKRKGVTTAEIAIAWVVASGGIPIPGSKDVERVVRNSRAGHLVLSEEEMKELEVLGEEFEIKGERYGGEHEKLLNA</sequence>
<evidence type="ECO:0000256" key="10">
    <source>
        <dbReference type="ARBA" id="ARBA00022857"/>
    </source>
</evidence>
<keyword evidence="10" id="KW-0521">NADP</keyword>
<comment type="caution">
    <text evidence="20">The sequence shown here is derived from an EMBL/GenBank/DDBJ whole genome shotgun (WGS) entry which is preliminary data.</text>
</comment>
<keyword evidence="13" id="KW-0496">Mitochondrion</keyword>
<organism evidence="20 21">
    <name type="scientific">Aureobasidium pullulans</name>
    <name type="common">Black yeast</name>
    <name type="synonym">Pullularia pullulans</name>
    <dbReference type="NCBI Taxonomy" id="5580"/>
    <lineage>
        <taxon>Eukaryota</taxon>
        <taxon>Fungi</taxon>
        <taxon>Dikarya</taxon>
        <taxon>Ascomycota</taxon>
        <taxon>Pezizomycotina</taxon>
        <taxon>Dothideomycetes</taxon>
        <taxon>Dothideomycetidae</taxon>
        <taxon>Dothideales</taxon>
        <taxon>Saccotheciaceae</taxon>
        <taxon>Aureobasidium</taxon>
    </lineage>
</organism>
<feature type="binding site" evidence="17">
    <location>
        <position position="304"/>
    </location>
    <ligand>
        <name>Mg(2+)</name>
        <dbReference type="ChEBI" id="CHEBI:18420"/>
        <label>2</label>
    </ligand>
</feature>
<dbReference type="InterPro" id="IPR023210">
    <property type="entry name" value="NADP_OxRdtase_dom"/>
</dbReference>
<dbReference type="Proteomes" id="UP000310374">
    <property type="component" value="Unassembled WGS sequence"/>
</dbReference>
<dbReference type="Gene3D" id="3.40.50.720">
    <property type="entry name" value="NAD(P)-binding Rossmann-like Domain"/>
    <property type="match status" value="1"/>
</dbReference>
<dbReference type="GO" id="GO:0005759">
    <property type="term" value="C:mitochondrial matrix"/>
    <property type="evidence" value="ECO:0007669"/>
    <property type="project" value="UniProtKB-ARBA"/>
</dbReference>
<dbReference type="PANTHER" id="PTHR21371">
    <property type="entry name" value="KETOL-ACID REDUCTOISOMERASE, MITOCHONDRIAL"/>
    <property type="match status" value="1"/>
</dbReference>
<comment type="pathway">
    <text evidence="3">Amino-acid biosynthesis; L-valine biosynthesis; L-valine from pyruvate: step 2/4.</text>
</comment>
<feature type="binding site" evidence="17">
    <location>
        <position position="300"/>
    </location>
    <ligand>
        <name>Mg(2+)</name>
        <dbReference type="ChEBI" id="CHEBI:18420"/>
        <label>2</label>
    </ligand>
</feature>
<dbReference type="FunFam" id="1.10.1040.10:FF:000003">
    <property type="entry name" value="Ketol-acid reductoisomerase, mitochondrial"/>
    <property type="match status" value="1"/>
</dbReference>
<feature type="binding site" evidence="17">
    <location>
        <position position="264"/>
    </location>
    <ligand>
        <name>Mg(2+)</name>
        <dbReference type="ChEBI" id="CHEBI:18420"/>
        <label>2</label>
    </ligand>
</feature>
<gene>
    <name evidence="20" type="ORF">D6D12_09627</name>
</gene>
<evidence type="ECO:0000259" key="18">
    <source>
        <dbReference type="PROSITE" id="PS51850"/>
    </source>
</evidence>
<feature type="domain" description="KARI N-terminal Rossmann" evidence="18">
    <location>
        <begin position="66"/>
        <end position="255"/>
    </location>
</feature>
<dbReference type="AlphaFoldDB" id="A0AB74JGM1"/>
<keyword evidence="12 17" id="KW-0560">Oxidoreductase</keyword>
<evidence type="ECO:0000256" key="7">
    <source>
        <dbReference type="ARBA" id="ARBA00022605"/>
    </source>
</evidence>
<evidence type="ECO:0000256" key="12">
    <source>
        <dbReference type="ARBA" id="ARBA00023002"/>
    </source>
</evidence>
<keyword evidence="11" id="KW-0809">Transit peptide</keyword>
<dbReference type="GO" id="GO:0009099">
    <property type="term" value="P:L-valine biosynthetic process"/>
    <property type="evidence" value="ECO:0007669"/>
    <property type="project" value="UniProtKB-UniRule"/>
</dbReference>
<dbReference type="PANTHER" id="PTHR21371:SF1">
    <property type="entry name" value="KETOL-ACID REDUCTOISOMERASE, MITOCHONDRIAL"/>
    <property type="match status" value="1"/>
</dbReference>
<evidence type="ECO:0000256" key="3">
    <source>
        <dbReference type="ARBA" id="ARBA00004864"/>
    </source>
</evidence>
<dbReference type="Gene3D" id="3.20.20.100">
    <property type="entry name" value="NADP-dependent oxidoreductase domain"/>
    <property type="match status" value="1"/>
</dbReference>
<dbReference type="Pfam" id="PF07991">
    <property type="entry name" value="KARI_N"/>
    <property type="match status" value="1"/>
</dbReference>
<feature type="binding site" evidence="17">
    <location>
        <position position="326"/>
    </location>
    <ligand>
        <name>substrate</name>
    </ligand>
</feature>
<evidence type="ECO:0000256" key="15">
    <source>
        <dbReference type="ARBA" id="ARBA00030209"/>
    </source>
</evidence>
<feature type="binding site" evidence="17">
    <location>
        <position position="264"/>
    </location>
    <ligand>
        <name>Mg(2+)</name>
        <dbReference type="ChEBI" id="CHEBI:18420"/>
        <label>1</label>
    </ligand>
</feature>
<comment type="pathway">
    <text evidence="4">Amino-acid biosynthesis; L-isoleucine biosynthesis; L-isoleucine from 2-oxobutanoate: step 2/4.</text>
</comment>
<dbReference type="GO" id="GO:0009097">
    <property type="term" value="P:isoleucine biosynthetic process"/>
    <property type="evidence" value="ECO:0007669"/>
    <property type="project" value="UniProtKB-UniRule"/>
</dbReference>
<dbReference type="PROSITE" id="PS51851">
    <property type="entry name" value="KARI_C"/>
    <property type="match status" value="1"/>
</dbReference>
<evidence type="ECO:0000256" key="8">
    <source>
        <dbReference type="ARBA" id="ARBA00022723"/>
    </source>
</evidence>
<name>A0AB74JGM1_AURPU</name>
<evidence type="ECO:0000256" key="9">
    <source>
        <dbReference type="ARBA" id="ARBA00022842"/>
    </source>
</evidence>
<dbReference type="InterPro" id="IPR008927">
    <property type="entry name" value="6-PGluconate_DH-like_C_sf"/>
</dbReference>
<evidence type="ECO:0000256" key="1">
    <source>
        <dbReference type="ARBA" id="ARBA00001946"/>
    </source>
</evidence>
<dbReference type="FunFam" id="1.10.1040.10:FF:000005">
    <property type="entry name" value="Ketol-acid reductoisomerase, mitochondrial"/>
    <property type="match status" value="1"/>
</dbReference>
<dbReference type="CDD" id="cd19077">
    <property type="entry name" value="AKR_AKR8A1-2"/>
    <property type="match status" value="1"/>
</dbReference>
<dbReference type="EC" id="1.1.1.86" evidence="6"/>
<feature type="binding site" evidence="17">
    <location>
        <position position="268"/>
    </location>
    <ligand>
        <name>Mg(2+)</name>
        <dbReference type="ChEBI" id="CHEBI:18420"/>
        <label>1</label>
    </ligand>
</feature>
<dbReference type="EMBL" id="QZAT01000213">
    <property type="protein sequence ID" value="THX21909.1"/>
    <property type="molecule type" value="Genomic_DNA"/>
</dbReference>
<dbReference type="InterPro" id="IPR036291">
    <property type="entry name" value="NAD(P)-bd_dom_sf"/>
</dbReference>
<evidence type="ECO:0000256" key="13">
    <source>
        <dbReference type="ARBA" id="ARBA00023128"/>
    </source>
</evidence>
<dbReference type="Gene3D" id="1.10.1040.10">
    <property type="entry name" value="N-(1-d-carboxylethyl)-l-norvaline Dehydrogenase, domain 2"/>
    <property type="match status" value="2"/>
</dbReference>
<feature type="domain" description="KARI C-terminal knotted" evidence="19">
    <location>
        <begin position="256"/>
        <end position="393"/>
    </location>
</feature>
<dbReference type="InterPro" id="IPR000506">
    <property type="entry name" value="KARI_C"/>
</dbReference>
<dbReference type="InterPro" id="IPR013023">
    <property type="entry name" value="KARI"/>
</dbReference>
<dbReference type="SUPFAM" id="SSF51735">
    <property type="entry name" value="NAD(P)-binding Rossmann-fold domains"/>
    <property type="match status" value="1"/>
</dbReference>
<dbReference type="SUPFAM" id="SSF48179">
    <property type="entry name" value="6-phosphogluconate dehydrogenase C-terminal domain-like"/>
    <property type="match status" value="1"/>
</dbReference>
<dbReference type="InterPro" id="IPR036812">
    <property type="entry name" value="NAD(P)_OxRdtase_dom_sf"/>
</dbReference>
<dbReference type="GO" id="GO:0046872">
    <property type="term" value="F:metal ion binding"/>
    <property type="evidence" value="ECO:0007669"/>
    <property type="project" value="UniProtKB-UniRule"/>
</dbReference>
<comment type="cofactor">
    <cofactor evidence="1">
        <name>Mg(2+)</name>
        <dbReference type="ChEBI" id="CHEBI:18420"/>
    </cofactor>
</comment>
<proteinExistence type="inferred from homology"/>
<evidence type="ECO:0000313" key="20">
    <source>
        <dbReference type="EMBL" id="THX21909.1"/>
    </source>
</evidence>
<keyword evidence="9 17" id="KW-0460">Magnesium</keyword>
<comment type="similarity">
    <text evidence="5 17">Belongs to the ketol-acid reductoisomerase family.</text>
</comment>
<accession>A0AB74JGM1</accession>
<dbReference type="FunFam" id="3.40.50.720:FF:000167">
    <property type="entry name" value="Ketol-acid reductoisomerase, mitochondrial"/>
    <property type="match status" value="1"/>
</dbReference>
<dbReference type="GO" id="GO:0004455">
    <property type="term" value="F:ketol-acid reductoisomerase activity"/>
    <property type="evidence" value="ECO:0007669"/>
    <property type="project" value="UniProtKB-UniRule"/>
</dbReference>
<dbReference type="SUPFAM" id="SSF51430">
    <property type="entry name" value="NAD(P)-linked oxidoreductase"/>
    <property type="match status" value="1"/>
</dbReference>
<comment type="subcellular location">
    <subcellularLocation>
        <location evidence="2">Mitochondrion</location>
    </subcellularLocation>
</comment>
<dbReference type="InterPro" id="IPR013116">
    <property type="entry name" value="KARI_N"/>
</dbReference>
<evidence type="ECO:0000256" key="17">
    <source>
        <dbReference type="PROSITE-ProRule" id="PRU01198"/>
    </source>
</evidence>
<reference evidence="20 21" key="1">
    <citation type="submission" date="2018-10" db="EMBL/GenBank/DDBJ databases">
        <title>Fifty Aureobasidium pullulans genomes reveal a recombining polyextremotolerant generalist.</title>
        <authorList>
            <person name="Gostincar C."/>
            <person name="Turk M."/>
            <person name="Zajc J."/>
            <person name="Gunde-Cimerman N."/>
        </authorList>
    </citation>
    <scope>NUCLEOTIDE SEQUENCE [LARGE SCALE GENOMIC DNA]</scope>
    <source>
        <strain evidence="20 21">EXF-10081</strain>
    </source>
</reference>
<keyword evidence="7 17" id="KW-0028">Amino-acid biosynthesis</keyword>
<dbReference type="InterPro" id="IPR013328">
    <property type="entry name" value="6PGD_dom2"/>
</dbReference>
<evidence type="ECO:0000259" key="19">
    <source>
        <dbReference type="PROSITE" id="PS51851"/>
    </source>
</evidence>
<evidence type="ECO:0000256" key="4">
    <source>
        <dbReference type="ARBA" id="ARBA00004885"/>
    </source>
</evidence>
<dbReference type="Pfam" id="PF00248">
    <property type="entry name" value="Aldo_ket_red"/>
    <property type="match status" value="1"/>
</dbReference>
<evidence type="ECO:0000256" key="2">
    <source>
        <dbReference type="ARBA" id="ARBA00004173"/>
    </source>
</evidence>
<evidence type="ECO:0000256" key="6">
    <source>
        <dbReference type="ARBA" id="ARBA00013102"/>
    </source>
</evidence>
<protein>
    <recommendedName>
        <fullName evidence="6">ketol-acid reductoisomerase (NADP(+))</fullName>
        <ecNumber evidence="6">1.1.1.86</ecNumber>
    </recommendedName>
    <alternativeName>
        <fullName evidence="16">Acetohydroxy-acid reductoisomerase</fullName>
    </alternativeName>
    <alternativeName>
        <fullName evidence="15">Alpha-keto-beta-hydroxylacyl reductoisomerase</fullName>
    </alternativeName>
</protein>
<dbReference type="PROSITE" id="PS51850">
    <property type="entry name" value="KARI_N"/>
    <property type="match status" value="1"/>
</dbReference>